<evidence type="ECO:0000256" key="5">
    <source>
        <dbReference type="ARBA" id="ARBA00038437"/>
    </source>
</evidence>
<dbReference type="EMBL" id="FNZH01000006">
    <property type="protein sequence ID" value="SEJ62678.1"/>
    <property type="molecule type" value="Genomic_DNA"/>
</dbReference>
<dbReference type="Pfam" id="PF00271">
    <property type="entry name" value="Helicase_C"/>
    <property type="match status" value="1"/>
</dbReference>
<gene>
    <name evidence="8" type="ORF">SAMN05192553_106163</name>
</gene>
<dbReference type="InterPro" id="IPR001650">
    <property type="entry name" value="Helicase_C-like"/>
</dbReference>
<dbReference type="CDD" id="cd18787">
    <property type="entry name" value="SF2_C_DEAD"/>
    <property type="match status" value="1"/>
</dbReference>
<dbReference type="GO" id="GO:0005524">
    <property type="term" value="F:ATP binding"/>
    <property type="evidence" value="ECO:0007669"/>
    <property type="project" value="UniProtKB-KW"/>
</dbReference>
<evidence type="ECO:0000259" key="7">
    <source>
        <dbReference type="PROSITE" id="PS51194"/>
    </source>
</evidence>
<dbReference type="InterPro" id="IPR014001">
    <property type="entry name" value="Helicase_ATP-bd"/>
</dbReference>
<evidence type="ECO:0000256" key="2">
    <source>
        <dbReference type="ARBA" id="ARBA00022801"/>
    </source>
</evidence>
<name>A0A1H7AB93_9BACT</name>
<sequence length="460" mass="50961">MNESFTDALNGPDNPYLCPMTAASPTEFQTFLENLPFSAFNEMQLAFFEKAASCNELILLAPTGTGKTLAYLLPLVQRLKRNESSERALIVVPSRELALQIEQVFKSLKTGISSCTCYGGHEMKVETNRLKENPGLVLGTPGRLSDHVLNGNLNPDDFSLIVLDEFDKSLQLGFQEQLKILFEKLSGHSRFFLTSATPLNPLPDMLPSREWVTLDFLTDTSAVGLALKLVRTSSVEKADTLLRLLANLNQDSTLVFCNHREAVNRISQLLTENNFAHALLHGGMEQIDREKNLIRFRNGSQQVLIATDLASRGLDIPEIKQVVHYQLPTSEQAYIHRNGRTARMQASGTGYLVLAHDEQLPEYLSKELPEYEVPETFSIPGPAPMECLYISGGKKDKISKGDVLGFLTKTGGLKGEEIGLISILETATYVAVPREKVLALLQNTSGKKLKKTRVKLEVAN</sequence>
<dbReference type="Pfam" id="PF03880">
    <property type="entry name" value="DbpA"/>
    <property type="match status" value="1"/>
</dbReference>
<dbReference type="PROSITE" id="PS51194">
    <property type="entry name" value="HELICASE_CTER"/>
    <property type="match status" value="1"/>
</dbReference>
<dbReference type="Gene3D" id="3.40.50.300">
    <property type="entry name" value="P-loop containing nucleotide triphosphate hydrolases"/>
    <property type="match status" value="2"/>
</dbReference>
<keyword evidence="3 8" id="KW-0347">Helicase</keyword>
<dbReference type="InterPro" id="IPR044742">
    <property type="entry name" value="DEAD/DEAH_RhlB"/>
</dbReference>
<evidence type="ECO:0000259" key="6">
    <source>
        <dbReference type="PROSITE" id="PS51192"/>
    </source>
</evidence>
<dbReference type="AlphaFoldDB" id="A0A1H7AB93"/>
<dbReference type="InterPro" id="IPR050079">
    <property type="entry name" value="DEAD_box_RNA_helicase"/>
</dbReference>
<dbReference type="PANTHER" id="PTHR47959:SF1">
    <property type="entry name" value="ATP-DEPENDENT RNA HELICASE DBPA"/>
    <property type="match status" value="1"/>
</dbReference>
<organism evidence="8 9">
    <name type="scientific">Cyclobacterium xiamenense</name>
    <dbReference type="NCBI Taxonomy" id="1297121"/>
    <lineage>
        <taxon>Bacteria</taxon>
        <taxon>Pseudomonadati</taxon>
        <taxon>Bacteroidota</taxon>
        <taxon>Cytophagia</taxon>
        <taxon>Cytophagales</taxon>
        <taxon>Cyclobacteriaceae</taxon>
        <taxon>Cyclobacterium</taxon>
    </lineage>
</organism>
<accession>A0A1H7AB93</accession>
<dbReference type="SMART" id="SM00487">
    <property type="entry name" value="DEXDc"/>
    <property type="match status" value="1"/>
</dbReference>
<dbReference type="RefSeq" id="WP_244891214.1">
    <property type="nucleotide sequence ID" value="NZ_FNZH01000006.1"/>
</dbReference>
<dbReference type="Pfam" id="PF00270">
    <property type="entry name" value="DEAD"/>
    <property type="match status" value="1"/>
</dbReference>
<dbReference type="SUPFAM" id="SSF52540">
    <property type="entry name" value="P-loop containing nucleoside triphosphate hydrolases"/>
    <property type="match status" value="1"/>
</dbReference>
<evidence type="ECO:0000256" key="3">
    <source>
        <dbReference type="ARBA" id="ARBA00022806"/>
    </source>
</evidence>
<comment type="similarity">
    <text evidence="5">Belongs to the DEAD box helicase family.</text>
</comment>
<dbReference type="Gene3D" id="3.30.70.330">
    <property type="match status" value="1"/>
</dbReference>
<dbReference type="CDD" id="cd00268">
    <property type="entry name" value="DEADc"/>
    <property type="match status" value="1"/>
</dbReference>
<keyword evidence="4" id="KW-0067">ATP-binding</keyword>
<feature type="domain" description="Helicase C-terminal" evidence="7">
    <location>
        <begin position="240"/>
        <end position="379"/>
    </location>
</feature>
<keyword evidence="9" id="KW-1185">Reference proteome</keyword>
<evidence type="ECO:0000256" key="4">
    <source>
        <dbReference type="ARBA" id="ARBA00022840"/>
    </source>
</evidence>
<keyword evidence="1" id="KW-0547">Nucleotide-binding</keyword>
<dbReference type="GO" id="GO:0003676">
    <property type="term" value="F:nucleic acid binding"/>
    <property type="evidence" value="ECO:0007669"/>
    <property type="project" value="InterPro"/>
</dbReference>
<dbReference type="GO" id="GO:0016787">
    <property type="term" value="F:hydrolase activity"/>
    <property type="evidence" value="ECO:0007669"/>
    <property type="project" value="UniProtKB-KW"/>
</dbReference>
<dbReference type="PANTHER" id="PTHR47959">
    <property type="entry name" value="ATP-DEPENDENT RNA HELICASE RHLE-RELATED"/>
    <property type="match status" value="1"/>
</dbReference>
<dbReference type="InterPro" id="IPR011545">
    <property type="entry name" value="DEAD/DEAH_box_helicase_dom"/>
</dbReference>
<keyword evidence="2" id="KW-0378">Hydrolase</keyword>
<evidence type="ECO:0000256" key="1">
    <source>
        <dbReference type="ARBA" id="ARBA00022741"/>
    </source>
</evidence>
<evidence type="ECO:0000313" key="9">
    <source>
        <dbReference type="Proteomes" id="UP000199403"/>
    </source>
</evidence>
<dbReference type="GO" id="GO:0005829">
    <property type="term" value="C:cytosol"/>
    <property type="evidence" value="ECO:0007669"/>
    <property type="project" value="TreeGrafter"/>
</dbReference>
<feature type="domain" description="Helicase ATP-binding" evidence="6">
    <location>
        <begin position="48"/>
        <end position="216"/>
    </location>
</feature>
<dbReference type="InterPro" id="IPR005580">
    <property type="entry name" value="DbpA/CsdA_RNA-bd_dom"/>
</dbReference>
<dbReference type="PROSITE" id="PS51192">
    <property type="entry name" value="HELICASE_ATP_BIND_1"/>
    <property type="match status" value="1"/>
</dbReference>
<reference evidence="9" key="1">
    <citation type="submission" date="2016-10" db="EMBL/GenBank/DDBJ databases">
        <authorList>
            <person name="Varghese N."/>
            <person name="Submissions S."/>
        </authorList>
    </citation>
    <scope>NUCLEOTIDE SEQUENCE [LARGE SCALE GENOMIC DNA]</scope>
    <source>
        <strain evidence="9">IBRC-M 10761</strain>
    </source>
</reference>
<dbReference type="InterPro" id="IPR027417">
    <property type="entry name" value="P-loop_NTPase"/>
</dbReference>
<dbReference type="Proteomes" id="UP000199403">
    <property type="component" value="Unassembled WGS sequence"/>
</dbReference>
<protein>
    <submittedName>
        <fullName evidence="8">Superfamily II DNA and RNA helicase</fullName>
    </submittedName>
</protein>
<dbReference type="SMART" id="SM00490">
    <property type="entry name" value="HELICc"/>
    <property type="match status" value="1"/>
</dbReference>
<dbReference type="STRING" id="1416801.SAMN05192553_106163"/>
<dbReference type="InterPro" id="IPR012677">
    <property type="entry name" value="Nucleotide-bd_a/b_plait_sf"/>
</dbReference>
<evidence type="ECO:0000313" key="8">
    <source>
        <dbReference type="EMBL" id="SEJ62678.1"/>
    </source>
</evidence>
<proteinExistence type="inferred from homology"/>
<dbReference type="GO" id="GO:0003724">
    <property type="term" value="F:RNA helicase activity"/>
    <property type="evidence" value="ECO:0007669"/>
    <property type="project" value="TreeGrafter"/>
</dbReference>